<organism evidence="2 4">
    <name type="scientific">Vitis vinifera</name>
    <name type="common">Grape</name>
    <dbReference type="NCBI Taxonomy" id="29760"/>
    <lineage>
        <taxon>Eukaryota</taxon>
        <taxon>Viridiplantae</taxon>
        <taxon>Streptophyta</taxon>
        <taxon>Embryophyta</taxon>
        <taxon>Tracheophyta</taxon>
        <taxon>Spermatophyta</taxon>
        <taxon>Magnoliopsida</taxon>
        <taxon>eudicotyledons</taxon>
        <taxon>Gunneridae</taxon>
        <taxon>Pentapetalae</taxon>
        <taxon>rosids</taxon>
        <taxon>Vitales</taxon>
        <taxon>Vitaceae</taxon>
        <taxon>Viteae</taxon>
        <taxon>Vitis</taxon>
    </lineage>
</organism>
<dbReference type="EMBL" id="QGNW01001338">
    <property type="protein sequence ID" value="RVW44954.1"/>
    <property type="molecule type" value="Genomic_DNA"/>
</dbReference>
<dbReference type="Proteomes" id="UP000288805">
    <property type="component" value="Unassembled WGS sequence"/>
</dbReference>
<protein>
    <recommendedName>
        <fullName evidence="5">Single-stranded DNA-binding protein, mitochondrial</fullName>
    </recommendedName>
</protein>
<name>A0A438EBA1_VITVI</name>
<evidence type="ECO:0000256" key="1">
    <source>
        <dbReference type="SAM" id="MobiDB-lite"/>
    </source>
</evidence>
<reference evidence="2 4" key="1">
    <citation type="journal article" date="2018" name="PLoS Genet.">
        <title>Population sequencing reveals clonal diversity and ancestral inbreeding in the grapevine cultivar Chardonnay.</title>
        <authorList>
            <person name="Roach M.J."/>
            <person name="Johnson D.L."/>
            <person name="Bohlmann J."/>
            <person name="van Vuuren H.J."/>
            <person name="Jones S.J."/>
            <person name="Pretorius I.S."/>
            <person name="Schmidt S.A."/>
            <person name="Borneman A.R."/>
        </authorList>
    </citation>
    <scope>NUCLEOTIDE SEQUENCE [LARGE SCALE GENOMIC DNA]</scope>
    <source>
        <strain evidence="4">cv. Chardonnay</strain>
        <strain evidence="2">I10V1</strain>
        <tissue evidence="2">Leaf</tissue>
    </source>
</reference>
<evidence type="ECO:0008006" key="5">
    <source>
        <dbReference type="Google" id="ProtNLM"/>
    </source>
</evidence>
<gene>
    <name evidence="3" type="ORF">CK203_057626</name>
    <name evidence="2" type="ORF">CK203_077955</name>
</gene>
<evidence type="ECO:0000313" key="3">
    <source>
        <dbReference type="EMBL" id="RVW73769.1"/>
    </source>
</evidence>
<evidence type="ECO:0000313" key="2">
    <source>
        <dbReference type="EMBL" id="RVW44954.1"/>
    </source>
</evidence>
<feature type="region of interest" description="Disordered" evidence="1">
    <location>
        <begin position="1"/>
        <end position="22"/>
    </location>
</feature>
<dbReference type="AlphaFoldDB" id="A0A438EBA1"/>
<accession>A0A438EBA1</accession>
<sequence length="50" mass="5800">MVTGGIWNNKRPLDNEDPKEYANPSVVQWHKVTVYAENLRNIVMKHVLHG</sequence>
<dbReference type="EMBL" id="QGNW01000384">
    <property type="protein sequence ID" value="RVW73769.1"/>
    <property type="molecule type" value="Genomic_DNA"/>
</dbReference>
<comment type="caution">
    <text evidence="2">The sequence shown here is derived from an EMBL/GenBank/DDBJ whole genome shotgun (WGS) entry which is preliminary data.</text>
</comment>
<proteinExistence type="predicted"/>
<evidence type="ECO:0000313" key="4">
    <source>
        <dbReference type="Proteomes" id="UP000288805"/>
    </source>
</evidence>
<feature type="compositionally biased region" description="Basic and acidic residues" evidence="1">
    <location>
        <begin position="11"/>
        <end position="20"/>
    </location>
</feature>